<comment type="caution">
    <text evidence="1">The sequence shown here is derived from an EMBL/GenBank/DDBJ whole genome shotgun (WGS) entry which is preliminary data.</text>
</comment>
<dbReference type="SUPFAM" id="SSF103196">
    <property type="entry name" value="Roadblock/LC7 domain"/>
    <property type="match status" value="1"/>
</dbReference>
<name>A0A5A9XDT7_9BACT</name>
<proteinExistence type="predicted"/>
<accession>A0A5A9XDT7</accession>
<sequence length="231" mass="24570">MQDILQYINSVEGVIGSAVFSNRGEVLAHAFPSLIDADSLKKAGALALECTYGLQVEQTLDIIDLRYADGRILVKGSPGAMLCLLCAKNINLQVLLITLNLAAKKLESLLPEQKEAGAPGRQNVVPADQGAAADILKLRVSHLANKEASSSFDSFGMIAISQPTSKYIGDFYKASFKKLKLVNEAAGTSGTFPVMVMNDMGQQYDGTIIVGPGIEKKLKVGEGDRVEVALG</sequence>
<dbReference type="Proteomes" id="UP000324298">
    <property type="component" value="Unassembled WGS sequence"/>
</dbReference>
<protein>
    <submittedName>
        <fullName evidence="1">Roadblock/LC7 domain-containing protein</fullName>
    </submittedName>
</protein>
<evidence type="ECO:0000313" key="1">
    <source>
        <dbReference type="EMBL" id="KAA0891342.1"/>
    </source>
</evidence>
<organism evidence="1 2">
    <name type="scientific">Oryzomonas rubra</name>
    <dbReference type="NCBI Taxonomy" id="2509454"/>
    <lineage>
        <taxon>Bacteria</taxon>
        <taxon>Pseudomonadati</taxon>
        <taxon>Thermodesulfobacteriota</taxon>
        <taxon>Desulfuromonadia</taxon>
        <taxon>Geobacterales</taxon>
        <taxon>Geobacteraceae</taxon>
        <taxon>Oryzomonas</taxon>
    </lineage>
</organism>
<reference evidence="1 2" key="1">
    <citation type="submission" date="2019-04" db="EMBL/GenBank/DDBJ databases">
        <title>Geobacter ruber sp. nov., ferric-reducing bacteria isolated from paddy soil.</title>
        <authorList>
            <person name="Xu Z."/>
            <person name="Masuda Y."/>
            <person name="Itoh H."/>
            <person name="Senoo K."/>
        </authorList>
    </citation>
    <scope>NUCLEOTIDE SEQUENCE [LARGE SCALE GENOMIC DNA]</scope>
    <source>
        <strain evidence="1 2">Red88</strain>
    </source>
</reference>
<dbReference type="OrthoDB" id="5394507at2"/>
<keyword evidence="2" id="KW-1185">Reference proteome</keyword>
<gene>
    <name evidence="1" type="ORF">ET418_11195</name>
</gene>
<dbReference type="Gene3D" id="3.30.450.30">
    <property type="entry name" value="Dynein light chain 2a, cytoplasmic"/>
    <property type="match status" value="1"/>
</dbReference>
<evidence type="ECO:0000313" key="2">
    <source>
        <dbReference type="Proteomes" id="UP000324298"/>
    </source>
</evidence>
<dbReference type="AlphaFoldDB" id="A0A5A9XDT7"/>
<dbReference type="EMBL" id="SRSD01000006">
    <property type="protein sequence ID" value="KAA0891342.1"/>
    <property type="molecule type" value="Genomic_DNA"/>
</dbReference>
<dbReference type="RefSeq" id="WP_149307705.1">
    <property type="nucleotide sequence ID" value="NZ_SRSD01000006.1"/>
</dbReference>